<dbReference type="Pfam" id="PF10049">
    <property type="entry name" value="DUF2283"/>
    <property type="match status" value="1"/>
</dbReference>
<reference evidence="1 2" key="1">
    <citation type="submission" date="2020-06" db="EMBL/GenBank/DDBJ databases">
        <title>Whole-genome sequence of Allochromatium humboldtianum DSM 21881, type strain.</title>
        <authorList>
            <person name="Kyndt J.A."/>
            <person name="Meyer T.E."/>
        </authorList>
    </citation>
    <scope>NUCLEOTIDE SEQUENCE [LARGE SCALE GENOMIC DNA]</scope>
    <source>
        <strain evidence="1 2">DSM 21881</strain>
    </source>
</reference>
<comment type="caution">
    <text evidence="1">The sequence shown here is derived from an EMBL/GenBank/DDBJ whole genome shotgun (WGS) entry which is preliminary data.</text>
</comment>
<dbReference type="InterPro" id="IPR019270">
    <property type="entry name" value="DUF2283"/>
</dbReference>
<name>A0A850RG81_9GAMM</name>
<gene>
    <name evidence="1" type="ORF">HW932_14220</name>
</gene>
<organism evidence="1 2">
    <name type="scientific">Allochromatium humboldtianum</name>
    <dbReference type="NCBI Taxonomy" id="504901"/>
    <lineage>
        <taxon>Bacteria</taxon>
        <taxon>Pseudomonadati</taxon>
        <taxon>Pseudomonadota</taxon>
        <taxon>Gammaproteobacteria</taxon>
        <taxon>Chromatiales</taxon>
        <taxon>Chromatiaceae</taxon>
        <taxon>Allochromatium</taxon>
    </lineage>
</organism>
<proteinExistence type="predicted"/>
<sequence length="62" mass="6747">MKLEFDPQADAAYFEISSADVVTTKEIESGILADYDEHGHLVGLEILSVSKRAIQAPLDRAA</sequence>
<keyword evidence="2" id="KW-1185">Reference proteome</keyword>
<accession>A0A850RG81</accession>
<protein>
    <submittedName>
        <fullName evidence="1">DUF2283 domain-containing protein</fullName>
    </submittedName>
</protein>
<dbReference type="Proteomes" id="UP000592294">
    <property type="component" value="Unassembled WGS sequence"/>
</dbReference>
<dbReference type="PANTHER" id="PTHR37029:SF1">
    <property type="entry name" value="SSR1768 PROTEIN"/>
    <property type="match status" value="1"/>
</dbReference>
<dbReference type="RefSeq" id="WP_176977145.1">
    <property type="nucleotide sequence ID" value="NZ_JABZEO010000009.1"/>
</dbReference>
<dbReference type="PANTHER" id="PTHR37029">
    <property type="entry name" value="SSR1768 PROTEIN"/>
    <property type="match status" value="1"/>
</dbReference>
<evidence type="ECO:0000313" key="1">
    <source>
        <dbReference type="EMBL" id="NVZ10417.1"/>
    </source>
</evidence>
<evidence type="ECO:0000313" key="2">
    <source>
        <dbReference type="Proteomes" id="UP000592294"/>
    </source>
</evidence>
<dbReference type="EMBL" id="JABZEO010000009">
    <property type="protein sequence ID" value="NVZ10417.1"/>
    <property type="molecule type" value="Genomic_DNA"/>
</dbReference>
<dbReference type="AlphaFoldDB" id="A0A850RG81"/>